<name>A0AAN7V351_9PEZI</name>
<feature type="region of interest" description="Disordered" evidence="1">
    <location>
        <begin position="1545"/>
        <end position="1629"/>
    </location>
</feature>
<dbReference type="PANTHER" id="PTHR46411">
    <property type="entry name" value="FAMILY ATPASE, PUTATIVE-RELATED"/>
    <property type="match status" value="1"/>
</dbReference>
<accession>A0AAN7V351</accession>
<feature type="region of interest" description="Disordered" evidence="1">
    <location>
        <begin position="770"/>
        <end position="794"/>
    </location>
</feature>
<dbReference type="Pfam" id="PF23232">
    <property type="entry name" value="AAA_lid_13"/>
    <property type="match status" value="2"/>
</dbReference>
<dbReference type="InterPro" id="IPR056599">
    <property type="entry name" value="AAA_lid_fung"/>
</dbReference>
<dbReference type="Proteomes" id="UP001305414">
    <property type="component" value="Unassembled WGS sequence"/>
</dbReference>
<evidence type="ECO:0000313" key="4">
    <source>
        <dbReference type="Proteomes" id="UP001305414"/>
    </source>
</evidence>
<protein>
    <recommendedName>
        <fullName evidence="2">AAA+ ATPase domain-containing protein</fullName>
    </recommendedName>
</protein>
<dbReference type="SMART" id="SM00382">
    <property type="entry name" value="AAA"/>
    <property type="match status" value="2"/>
</dbReference>
<dbReference type="PANTHER" id="PTHR46411:SF2">
    <property type="entry name" value="AAA+ ATPASE DOMAIN-CONTAINING PROTEIN"/>
    <property type="match status" value="1"/>
</dbReference>
<dbReference type="Pfam" id="PF22942">
    <property type="entry name" value="DUF7025"/>
    <property type="match status" value="2"/>
</dbReference>
<feature type="region of interest" description="Disordered" evidence="1">
    <location>
        <begin position="1086"/>
        <end position="1119"/>
    </location>
</feature>
<keyword evidence="4" id="KW-1185">Reference proteome</keyword>
<evidence type="ECO:0000313" key="3">
    <source>
        <dbReference type="EMBL" id="KAK5636104.1"/>
    </source>
</evidence>
<dbReference type="GO" id="GO:0016887">
    <property type="term" value="F:ATP hydrolysis activity"/>
    <property type="evidence" value="ECO:0007669"/>
    <property type="project" value="InterPro"/>
</dbReference>
<dbReference type="GO" id="GO:0005524">
    <property type="term" value="F:ATP binding"/>
    <property type="evidence" value="ECO:0007669"/>
    <property type="project" value="InterPro"/>
</dbReference>
<evidence type="ECO:0000259" key="2">
    <source>
        <dbReference type="SMART" id="SM00382"/>
    </source>
</evidence>
<dbReference type="InterPro" id="IPR003593">
    <property type="entry name" value="AAA+_ATPase"/>
</dbReference>
<dbReference type="Gene3D" id="3.40.50.300">
    <property type="entry name" value="P-loop containing nucleotide triphosphate hydrolases"/>
    <property type="match status" value="2"/>
</dbReference>
<feature type="compositionally biased region" description="Pro residues" evidence="1">
    <location>
        <begin position="1547"/>
        <end position="1557"/>
    </location>
</feature>
<evidence type="ECO:0000256" key="1">
    <source>
        <dbReference type="SAM" id="MobiDB-lite"/>
    </source>
</evidence>
<dbReference type="CDD" id="cd19481">
    <property type="entry name" value="RecA-like_protease"/>
    <property type="match status" value="1"/>
</dbReference>
<feature type="domain" description="AAA+ ATPase" evidence="2">
    <location>
        <begin position="1273"/>
        <end position="1400"/>
    </location>
</feature>
<dbReference type="InterPro" id="IPR054289">
    <property type="entry name" value="DUF7025"/>
</dbReference>
<dbReference type="InterPro" id="IPR027417">
    <property type="entry name" value="P-loop_NTPase"/>
</dbReference>
<comment type="caution">
    <text evidence="3">The sequence shown here is derived from an EMBL/GenBank/DDBJ whole genome shotgun (WGS) entry which is preliminary data.</text>
</comment>
<dbReference type="EMBL" id="JAWHQM010000062">
    <property type="protein sequence ID" value="KAK5636104.1"/>
    <property type="molecule type" value="Genomic_DNA"/>
</dbReference>
<dbReference type="Pfam" id="PF00004">
    <property type="entry name" value="AAA"/>
    <property type="match status" value="1"/>
</dbReference>
<reference evidence="3 4" key="1">
    <citation type="submission" date="2023-10" db="EMBL/GenBank/DDBJ databases">
        <title>Draft genome sequence of Xylaria bambusicola isolate GMP-LS, the root and basal stem rot pathogen of sugarcane in Indonesia.</title>
        <authorList>
            <person name="Selvaraj P."/>
            <person name="Muralishankar V."/>
            <person name="Muruganantham S."/>
            <person name="Sp S."/>
            <person name="Haryani S."/>
            <person name="Lau K.J.X."/>
            <person name="Naqvi N.I."/>
        </authorList>
    </citation>
    <scope>NUCLEOTIDE SEQUENCE [LARGE SCALE GENOMIC DNA]</scope>
    <source>
        <strain evidence="3">GMP-LS</strain>
    </source>
</reference>
<sequence>MKQHRSDKIRYTVRHYNSAPVTVPVGRPVRTISQNKPPIELLQESQEDDTQPIIEIVCVANEPNNCCIERSSNEVDVPQGINTREIHMIVHSEALSQTIRNIVKSYPHQSLMGPRLIILEPYACLIHHMSDFERIVSSNESPAALEHVQVLMEFLRPRYTRYKSVRAQSAVRFNELWMVMKPGTMGYVDLNGYLHGCVIDGCTHLPANPSTDNQESWLIDFWYLRVDWPSSRIGCSLNTFRRAQFEGELPITSLNIFPAEFSRDKVETMQRFIDRGKKVYDVLFGDTMYMAYAGNCMDYAKQNYTGKIVIGGCYDVETIYPKHSWNLNWMSPSDVVAVDTRIPLSRIELAVVPEKDGQSIMKDDQYFILSPCLSAFTLPKKQWMPINVEHIRPLPDDDEEILLPIMDERKLKSIQALVDSNGCQDVLQSFPGQKKDGRVVIALEGPPGVGKTYVVEFIAQKSRRPIIPLRIDELQRNPTMWSALGKRWNAIFVDSTTIVAGAQAYELDNALENFTGTLFLTYGRTRFSLEEVSLLDLKITLPRLNDKARDLIWSDLERRLQGENKFQLHQNASKFLHSLEMKRVDWNGHAIIRCFKIAMALAMKQKSAQEDGSIIVEESHFKEAMNIEHEFNRGPMPPPPHRIRFSDPGRPSVQGPLPVPHMPYDFQEIEADPIAHTINTTSSAIPIPDELTDAPYEIMHWLASLSSDSDFCIPDLNRASWDSFQAAGKTSLFRKTKFYAIDILGGEPLIKLSPRDPRGRRRQNLAEKNSIFNPPTTTYSGQKGQGPVRGESGNATLPERIRINSPAIIRAFAEISDTRLTGPFLIFRPFRSLFYYEQEFRDALISGKKLLQDWSIEISEKMTSEEKVDNEIREKRLVAGLKQMECLLSFIDNELNAKTENLRRNPREAVPFADIATLFRTGDTVISKDYKQAYLVVNVTCARHRVKTLKNTRMKFPKDIGKVEFEDNPVRIHCAYVDFDGKQLGPVPYIFTIPRYDGPRKITSLPILPFRYVRENGLRERLIERGKAFFKVAGIRHMHYKGLTLKTRDEVDSQVVVDFDEAIIRNPEWKPVIKSLVEEILLEEPQPREPVPIADDDSSTESSSSPPPPIRRQSQDGSHMVVGVRRSNLKPKFCVDECCETEDTHFDEYVENWIREDYITSQMNGAPSTPPPVSIIPRDIREVEENNNLTDDEYLIMSFRVFGFVLRSRKWHELDMTHVFEVESLAAGEGFDELVLPSGHGDVVKSMIRQHLRERKLSEMNRDRTDVVRGKGKGLIMLLHGVPGVGKTSTAECVADLFRRPLFQITSGDLGTTAKEVEDSLEENFSLASRWNSVLLIDEADVFLAERTKEDFVRNSLVAVFLRMMEYYAGVLFLTTNRVGVFDEAFTSRIHISLYYPPLDEKSTLQIFEKNWDRVNAQYKKVGRIININISEITHFALEYYNNNKEGRWNGRQIRNAFQSALALAELDAWGTDDSLDDINKSRPVVLGRKSFDTVAKSYKGFTSYLKQVYGADFARRARENLWRFDAFGAPRMPNNLNTRLKIAEPTVPPTVPPTPGQWPGQTYAGYDPRLAPAYYTAPPPPQSHHYPEHYGHPGQVPRYSTVPTPNQPQGRDPRESWDSRPGPEGQPQ</sequence>
<dbReference type="SUPFAM" id="SSF52540">
    <property type="entry name" value="P-loop containing nucleoside triphosphate hydrolases"/>
    <property type="match status" value="2"/>
</dbReference>
<proteinExistence type="predicted"/>
<dbReference type="InterPro" id="IPR003959">
    <property type="entry name" value="ATPase_AAA_core"/>
</dbReference>
<organism evidence="3 4">
    <name type="scientific">Xylaria bambusicola</name>
    <dbReference type="NCBI Taxonomy" id="326684"/>
    <lineage>
        <taxon>Eukaryota</taxon>
        <taxon>Fungi</taxon>
        <taxon>Dikarya</taxon>
        <taxon>Ascomycota</taxon>
        <taxon>Pezizomycotina</taxon>
        <taxon>Sordariomycetes</taxon>
        <taxon>Xylariomycetidae</taxon>
        <taxon>Xylariales</taxon>
        <taxon>Xylariaceae</taxon>
        <taxon>Xylaria</taxon>
    </lineage>
</organism>
<gene>
    <name evidence="3" type="ORF">RRF57_011817</name>
</gene>
<feature type="compositionally biased region" description="Polar residues" evidence="1">
    <location>
        <begin position="770"/>
        <end position="782"/>
    </location>
</feature>
<feature type="domain" description="AAA+ ATPase" evidence="2">
    <location>
        <begin position="437"/>
        <end position="705"/>
    </location>
</feature>